<accession>A0A9D2U3I8</accession>
<dbReference type="InterPro" id="IPR028098">
    <property type="entry name" value="Glyco_trans_4-like_N"/>
</dbReference>
<protein>
    <submittedName>
        <fullName evidence="3">Glycosyltransferase</fullName>
        <ecNumber evidence="3">2.4.-.-</ecNumber>
    </submittedName>
</protein>
<sequence length="372" mass="43376">MDRKILVGFIMDGKAGGIDRYLLNFLENVWDDEMQIDFLSNEVDGDLKEYLKKYHSRIFPIANLRHPVSQFRQVKQLIKAEDYDMVYLNISTAIDCIAAMAASRCRIPRILIHSHSSGNDCENIGKRKVLDGIHYFCRSFLYRFGTEYYGCSKKAGEWMFPKKIVDSPRFHTIFNAIDMKKFSFNDVLRRETRKELKIEDRFVIGHVGNFCYQKNQEYLLEVFEEIHRKCPKALLLMAGKGPRFEKIKKMADEKGLGDCVIMTGFRKDVYRLFQAMDFFVLPSNFEGLPTVGVEAQCSGLPCLMSSRITEEARITENCWFMSLKDKPEQWADFILAHRQKDRAGIKWLGNKENYSLENLKIQQIKQLVKGME</sequence>
<name>A0A9D2U3I8_9FIRM</name>
<reference evidence="3" key="1">
    <citation type="journal article" date="2021" name="PeerJ">
        <title>Extensive microbial diversity within the chicken gut microbiome revealed by metagenomics and culture.</title>
        <authorList>
            <person name="Gilroy R."/>
            <person name="Ravi A."/>
            <person name="Getino M."/>
            <person name="Pursley I."/>
            <person name="Horton D.L."/>
            <person name="Alikhan N.F."/>
            <person name="Baker D."/>
            <person name="Gharbi K."/>
            <person name="Hall N."/>
            <person name="Watson M."/>
            <person name="Adriaenssens E.M."/>
            <person name="Foster-Nyarko E."/>
            <person name="Jarju S."/>
            <person name="Secka A."/>
            <person name="Antonio M."/>
            <person name="Oren A."/>
            <person name="Chaudhuri R.R."/>
            <person name="La Ragione R."/>
            <person name="Hildebrand F."/>
            <person name="Pallen M.J."/>
        </authorList>
    </citation>
    <scope>NUCLEOTIDE SEQUENCE</scope>
    <source>
        <strain evidence="3">ChiW19-6364</strain>
    </source>
</reference>
<dbReference type="AlphaFoldDB" id="A0A9D2U3I8"/>
<dbReference type="Gene3D" id="3.40.50.2000">
    <property type="entry name" value="Glycogen Phosphorylase B"/>
    <property type="match status" value="2"/>
</dbReference>
<dbReference type="PANTHER" id="PTHR45947:SF3">
    <property type="entry name" value="SULFOQUINOVOSYL TRANSFERASE SQD2"/>
    <property type="match status" value="1"/>
</dbReference>
<dbReference type="Pfam" id="PF00534">
    <property type="entry name" value="Glycos_transf_1"/>
    <property type="match status" value="1"/>
</dbReference>
<comment type="caution">
    <text evidence="3">The sequence shown here is derived from an EMBL/GenBank/DDBJ whole genome shotgun (WGS) entry which is preliminary data.</text>
</comment>
<dbReference type="Proteomes" id="UP000823850">
    <property type="component" value="Unassembled WGS sequence"/>
</dbReference>
<reference evidence="3" key="2">
    <citation type="submission" date="2021-04" db="EMBL/GenBank/DDBJ databases">
        <authorList>
            <person name="Gilroy R."/>
        </authorList>
    </citation>
    <scope>NUCLEOTIDE SEQUENCE</scope>
    <source>
        <strain evidence="3">ChiW19-6364</strain>
    </source>
</reference>
<evidence type="ECO:0000259" key="2">
    <source>
        <dbReference type="Pfam" id="PF13439"/>
    </source>
</evidence>
<organism evidence="3 4">
    <name type="scientific">Candidatus Blautia stercoripullorum</name>
    <dbReference type="NCBI Taxonomy" id="2838502"/>
    <lineage>
        <taxon>Bacteria</taxon>
        <taxon>Bacillati</taxon>
        <taxon>Bacillota</taxon>
        <taxon>Clostridia</taxon>
        <taxon>Lachnospirales</taxon>
        <taxon>Lachnospiraceae</taxon>
        <taxon>Blautia</taxon>
    </lineage>
</organism>
<evidence type="ECO:0000313" key="3">
    <source>
        <dbReference type="EMBL" id="HJD39330.1"/>
    </source>
</evidence>
<feature type="domain" description="Glycosyltransferase subfamily 4-like N-terminal" evidence="2">
    <location>
        <begin position="16"/>
        <end position="179"/>
    </location>
</feature>
<dbReference type="EC" id="2.4.-.-" evidence="3"/>
<evidence type="ECO:0000313" key="4">
    <source>
        <dbReference type="Proteomes" id="UP000823850"/>
    </source>
</evidence>
<dbReference type="SUPFAM" id="SSF53756">
    <property type="entry name" value="UDP-Glycosyltransferase/glycogen phosphorylase"/>
    <property type="match status" value="1"/>
</dbReference>
<keyword evidence="3" id="KW-0328">Glycosyltransferase</keyword>
<evidence type="ECO:0000259" key="1">
    <source>
        <dbReference type="Pfam" id="PF00534"/>
    </source>
</evidence>
<feature type="domain" description="Glycosyl transferase family 1" evidence="1">
    <location>
        <begin position="191"/>
        <end position="306"/>
    </location>
</feature>
<dbReference type="EMBL" id="DWUX01000087">
    <property type="protein sequence ID" value="HJD39330.1"/>
    <property type="molecule type" value="Genomic_DNA"/>
</dbReference>
<proteinExistence type="predicted"/>
<dbReference type="Pfam" id="PF13439">
    <property type="entry name" value="Glyco_transf_4"/>
    <property type="match status" value="1"/>
</dbReference>
<dbReference type="InterPro" id="IPR050194">
    <property type="entry name" value="Glycosyltransferase_grp1"/>
</dbReference>
<gene>
    <name evidence="3" type="ORF">H9913_04820</name>
</gene>
<keyword evidence="3" id="KW-0808">Transferase</keyword>
<dbReference type="PANTHER" id="PTHR45947">
    <property type="entry name" value="SULFOQUINOVOSYL TRANSFERASE SQD2"/>
    <property type="match status" value="1"/>
</dbReference>
<dbReference type="GO" id="GO:0016757">
    <property type="term" value="F:glycosyltransferase activity"/>
    <property type="evidence" value="ECO:0007669"/>
    <property type="project" value="UniProtKB-KW"/>
</dbReference>
<dbReference type="InterPro" id="IPR001296">
    <property type="entry name" value="Glyco_trans_1"/>
</dbReference>